<keyword evidence="1 2" id="KW-0479">Metal-binding</keyword>
<feature type="binding site" description="axial binding residue" evidence="2">
    <location>
        <position position="57"/>
    </location>
    <ligand>
        <name>heme c</name>
        <dbReference type="ChEBI" id="CHEBI:61717"/>
        <label>1</label>
    </ligand>
    <ligandPart>
        <name>Fe</name>
        <dbReference type="ChEBI" id="CHEBI:18248"/>
    </ligandPart>
</feature>
<dbReference type="InterPro" id="IPR036280">
    <property type="entry name" value="Multihaem_cyt_sf"/>
</dbReference>
<comment type="cofactor">
    <cofactor evidence="2">
        <name>heme c</name>
        <dbReference type="ChEBI" id="CHEBI:61717"/>
    </cofactor>
    <text evidence="2">Binds 4 heme c groups covalently per monomer.</text>
</comment>
<feature type="transmembrane region" description="Helical" evidence="3">
    <location>
        <begin position="12"/>
        <end position="35"/>
    </location>
</feature>
<dbReference type="InterPro" id="IPR002322">
    <property type="entry name" value="Cyt_c_III"/>
</dbReference>
<dbReference type="SUPFAM" id="SSF48695">
    <property type="entry name" value="Multiheme cytochromes"/>
    <property type="match status" value="1"/>
</dbReference>
<organism evidence="5 6">
    <name type="scientific">Limisphaera ngatamarikiensis</name>
    <dbReference type="NCBI Taxonomy" id="1324935"/>
    <lineage>
        <taxon>Bacteria</taxon>
        <taxon>Pseudomonadati</taxon>
        <taxon>Verrucomicrobiota</taxon>
        <taxon>Verrucomicrobiia</taxon>
        <taxon>Limisphaerales</taxon>
        <taxon>Limisphaeraceae</taxon>
        <taxon>Limisphaera</taxon>
    </lineage>
</organism>
<dbReference type="PANTHER" id="PTHR39425">
    <property type="entry name" value="LIPOPROTEIN CYTOCHROME C"/>
    <property type="match status" value="1"/>
</dbReference>
<dbReference type="InterPro" id="IPR029467">
    <property type="entry name" value="Cyt_c7-like"/>
</dbReference>
<reference evidence="5 6" key="1">
    <citation type="submission" date="2020-02" db="EMBL/GenBank/DDBJ databases">
        <title>Draft genome sequence of Limisphaera ngatamarikiensis NGM72.4T, a thermophilic Verrucomicrobia grouped in subdivision 3.</title>
        <authorList>
            <person name="Carere C.R."/>
            <person name="Steen J."/>
            <person name="Hugenholtz P."/>
            <person name="Stott M.B."/>
        </authorList>
    </citation>
    <scope>NUCLEOTIDE SEQUENCE [LARGE SCALE GENOMIC DNA]</scope>
    <source>
        <strain evidence="5 6">NGM72.4</strain>
    </source>
</reference>
<name>A0A6M1RLC4_9BACT</name>
<dbReference type="GO" id="GO:0020037">
    <property type="term" value="F:heme binding"/>
    <property type="evidence" value="ECO:0007669"/>
    <property type="project" value="InterPro"/>
</dbReference>
<protein>
    <submittedName>
        <fullName evidence="5">Cytochrome c3 family protein</fullName>
    </submittedName>
</protein>
<gene>
    <name evidence="5" type="ORF">G4L39_02655</name>
</gene>
<evidence type="ECO:0000313" key="6">
    <source>
        <dbReference type="Proteomes" id="UP000477311"/>
    </source>
</evidence>
<evidence type="ECO:0000259" key="4">
    <source>
        <dbReference type="Pfam" id="PF14522"/>
    </source>
</evidence>
<feature type="binding site" description="axial binding residue" evidence="2">
    <location>
        <position position="70"/>
    </location>
    <ligand>
        <name>heme c</name>
        <dbReference type="ChEBI" id="CHEBI:61717"/>
        <label>1</label>
    </ligand>
    <ligandPart>
        <name>Fe</name>
        <dbReference type="ChEBI" id="CHEBI:18248"/>
    </ligandPart>
</feature>
<keyword evidence="3" id="KW-0812">Transmembrane</keyword>
<feature type="binding site" description="axial binding residue" evidence="2">
    <location>
        <position position="65"/>
    </location>
    <ligand>
        <name>heme c</name>
        <dbReference type="ChEBI" id="CHEBI:61717"/>
        <label>1</label>
    </ligand>
    <ligandPart>
        <name>Fe</name>
        <dbReference type="ChEBI" id="CHEBI:18248"/>
    </ligandPart>
</feature>
<dbReference type="AlphaFoldDB" id="A0A6M1RLC4"/>
<feature type="binding site" description="axial binding residue" evidence="2">
    <location>
        <position position="54"/>
    </location>
    <ligand>
        <name>heme c</name>
        <dbReference type="ChEBI" id="CHEBI:61717"/>
        <label>3</label>
    </ligand>
    <ligandPart>
        <name>Fe</name>
        <dbReference type="ChEBI" id="CHEBI:18248"/>
    </ligandPart>
</feature>
<keyword evidence="2" id="KW-0408">Iron</keyword>
<feature type="binding site" description="axial binding residue" evidence="2">
    <location>
        <position position="69"/>
    </location>
    <ligand>
        <name>heme c</name>
        <dbReference type="ChEBI" id="CHEBI:61717"/>
        <label>2</label>
    </ligand>
    <ligandPart>
        <name>Fe</name>
        <dbReference type="ChEBI" id="CHEBI:18248"/>
    </ligandPart>
</feature>
<keyword evidence="3" id="KW-0472">Membrane</keyword>
<feature type="binding site" description="axial binding residue" evidence="2">
    <location>
        <position position="68"/>
    </location>
    <ligand>
        <name>heme c</name>
        <dbReference type="ChEBI" id="CHEBI:61717"/>
        <label>1</label>
    </ligand>
    <ligandPart>
        <name>Fe</name>
        <dbReference type="ChEBI" id="CHEBI:18248"/>
    </ligandPart>
</feature>
<feature type="binding site" description="axial binding residue" evidence="2">
    <location>
        <position position="90"/>
    </location>
    <ligand>
        <name>heme c</name>
        <dbReference type="ChEBI" id="CHEBI:61717"/>
        <label>1</label>
    </ligand>
    <ligandPart>
        <name>Fe</name>
        <dbReference type="ChEBI" id="CHEBI:18248"/>
    </ligandPart>
</feature>
<keyword evidence="2" id="KW-0349">Heme</keyword>
<dbReference type="GO" id="GO:0009055">
    <property type="term" value="F:electron transfer activity"/>
    <property type="evidence" value="ECO:0007669"/>
    <property type="project" value="InterPro"/>
</dbReference>
<dbReference type="EMBL" id="JAAKYA010000014">
    <property type="protein sequence ID" value="NGO38297.1"/>
    <property type="molecule type" value="Genomic_DNA"/>
</dbReference>
<dbReference type="Pfam" id="PF14522">
    <property type="entry name" value="Cytochrome_C7"/>
    <property type="match status" value="2"/>
</dbReference>
<dbReference type="PANTHER" id="PTHR39425:SF1">
    <property type="entry name" value="CYTOCHROME C7-LIKE DOMAIN-CONTAINING PROTEIN"/>
    <property type="match status" value="1"/>
</dbReference>
<feature type="binding site" description="axial binding residue" evidence="2">
    <location>
        <position position="89"/>
    </location>
    <ligand>
        <name>heme c</name>
        <dbReference type="ChEBI" id="CHEBI:61717"/>
        <label>1</label>
    </ligand>
    <ligandPart>
        <name>Fe</name>
        <dbReference type="ChEBI" id="CHEBI:18248"/>
    </ligandPart>
</feature>
<sequence length="222" mass="25588">MSAVFPKWMNRLPLMIVVGVLLIGGGVVAGVWYYFTPKYTRVGYQPIQPVAFSHKVHVDQLGMDCRYCHHDVERSWFSNIPSASTCMSCHNQVLKDDPRLALVRESVATGRPIAWVQVHKVPDYVYFNHAVHVNRGISCVECHGRIDQMEEVYHAKPLSMSFCLDCHRDPASFIRPLDKITDLGWRWSEDPAENTRQQQAQGRWLVEHWRVESLQNCSACHR</sequence>
<accession>A0A6M1RLC4</accession>
<proteinExistence type="predicted"/>
<dbReference type="Proteomes" id="UP000477311">
    <property type="component" value="Unassembled WGS sequence"/>
</dbReference>
<evidence type="ECO:0000313" key="5">
    <source>
        <dbReference type="EMBL" id="NGO38297.1"/>
    </source>
</evidence>
<feature type="domain" description="Cytochrome c7-like" evidence="4">
    <location>
        <begin position="125"/>
        <end position="222"/>
    </location>
</feature>
<evidence type="ECO:0000256" key="2">
    <source>
        <dbReference type="PIRSR" id="PIRSR602322-1"/>
    </source>
</evidence>
<dbReference type="RefSeq" id="WP_165105693.1">
    <property type="nucleotide sequence ID" value="NZ_JAAKYA010000014.1"/>
</dbReference>
<evidence type="ECO:0000256" key="1">
    <source>
        <dbReference type="ARBA" id="ARBA00022723"/>
    </source>
</evidence>
<dbReference type="Gene3D" id="3.90.10.10">
    <property type="entry name" value="Cytochrome C3"/>
    <property type="match status" value="2"/>
</dbReference>
<keyword evidence="6" id="KW-1185">Reference proteome</keyword>
<feature type="domain" description="Cytochrome c7-like" evidence="4">
    <location>
        <begin position="50"/>
        <end position="94"/>
    </location>
</feature>
<keyword evidence="3" id="KW-1133">Transmembrane helix</keyword>
<dbReference type="CDD" id="cd08168">
    <property type="entry name" value="Cytochrom_C3"/>
    <property type="match status" value="1"/>
</dbReference>
<comment type="caution">
    <text evidence="5">The sequence shown here is derived from an EMBL/GenBank/DDBJ whole genome shotgun (WGS) entry which is preliminary data.</text>
</comment>
<evidence type="ECO:0000256" key="3">
    <source>
        <dbReference type="SAM" id="Phobius"/>
    </source>
</evidence>
<dbReference type="GO" id="GO:0046872">
    <property type="term" value="F:metal ion binding"/>
    <property type="evidence" value="ECO:0007669"/>
    <property type="project" value="UniProtKB-KW"/>
</dbReference>
<dbReference type="PRINTS" id="PR00609">
    <property type="entry name" value="CYTOCHROMEC3"/>
</dbReference>